<feature type="region of interest" description="Disordered" evidence="1">
    <location>
        <begin position="1"/>
        <end position="51"/>
    </location>
</feature>
<dbReference type="KEGG" id="obi:106875483"/>
<accession>A0A0L8GPK5</accession>
<dbReference type="OrthoDB" id="8898434at2759"/>
<dbReference type="InterPro" id="IPR043519">
    <property type="entry name" value="NT_sf"/>
</dbReference>
<dbReference type="AlphaFoldDB" id="A0A0L8GPK5"/>
<dbReference type="FunFam" id="1.10.1410.40:FF:000001">
    <property type="entry name" value="interleukin enhancer-binding factor 3 isoform X1"/>
    <property type="match status" value="1"/>
</dbReference>
<dbReference type="OMA" id="CEREPSD"/>
<protein>
    <recommendedName>
        <fullName evidence="2">DZF domain-containing protein</fullName>
    </recommendedName>
</protein>
<feature type="compositionally biased region" description="Basic residues" evidence="1">
    <location>
        <begin position="444"/>
        <end position="455"/>
    </location>
</feature>
<feature type="compositionally biased region" description="Polar residues" evidence="1">
    <location>
        <begin position="119"/>
        <end position="133"/>
    </location>
</feature>
<dbReference type="GO" id="GO:0003727">
    <property type="term" value="F:single-stranded RNA binding"/>
    <property type="evidence" value="ECO:0007669"/>
    <property type="project" value="TreeGrafter"/>
</dbReference>
<feature type="region of interest" description="Disordered" evidence="1">
    <location>
        <begin position="88"/>
        <end position="134"/>
    </location>
</feature>
<feature type="region of interest" description="Disordered" evidence="1">
    <location>
        <begin position="440"/>
        <end position="493"/>
    </location>
</feature>
<name>A0A0L8GPK5_OCTBM</name>
<dbReference type="STRING" id="37653.A0A0L8GPK5"/>
<feature type="compositionally biased region" description="Basic and acidic residues" evidence="1">
    <location>
        <begin position="97"/>
        <end position="107"/>
    </location>
</feature>
<dbReference type="PANTHER" id="PTHR45762:SF3">
    <property type="entry name" value="ZINC-FINGER PROTEIN AT 72D, ISOFORM B"/>
    <property type="match status" value="1"/>
</dbReference>
<dbReference type="Pfam" id="PF20965">
    <property type="entry name" value="DZF_C"/>
    <property type="match status" value="1"/>
</dbReference>
<evidence type="ECO:0000259" key="2">
    <source>
        <dbReference type="PROSITE" id="PS51703"/>
    </source>
</evidence>
<dbReference type="Gene3D" id="1.10.1410.40">
    <property type="match status" value="1"/>
</dbReference>
<dbReference type="SMART" id="SM00572">
    <property type="entry name" value="DZF"/>
    <property type="match status" value="1"/>
</dbReference>
<dbReference type="Pfam" id="PF07528">
    <property type="entry name" value="DZF_N"/>
    <property type="match status" value="1"/>
</dbReference>
<feature type="compositionally biased region" description="Acidic residues" evidence="1">
    <location>
        <begin position="474"/>
        <end position="493"/>
    </location>
</feature>
<sequence length="493" mass="54855">MAVTGKSTKGDGKSHRFRPFNKRGSVPQPPMPFFPPPPWHARQPKSSDDRHVMAKHASLYPAELPAFQKMVIACEKALKLVSDKLSTNVVSPSVDSETPKEEEDKQSTTESVEADTKVNKPNSNISKQNNNQDDVYRSLRGVQRVGVFGHGLLLQTDTCVELVALSAEKPTETLLNQIYECFPSQLSLVTDEKYDLEINVAQAAVIVIRVKEPKISCKISLTSPIMRENMDTPVVSGGDEDQQEANNNDCKTGEGSDQALEESDAQGTFEESSNKVENETAALNTHSDMHIEEADPPDVLNKGICLNALAELRRAKWFQARARGLPNCLVVLRILRDLSQRIPLWSNLNLWAMELLVEKCLGSVRAVLGPGNALRRVFECLAAGIILPSCQGLYDPCEREPSDPISEMTAQDREDITAAAQHMLRLIAFRRIRKVLDMEPLPPPHRKFKQRKRKRVGEGAEGDAVEKRDKQCDDVDDELVEDVEDCDIEPSDA</sequence>
<dbReference type="PANTHER" id="PTHR45762">
    <property type="entry name" value="ZINC FINGER RNA-BINDING PROTEIN"/>
    <property type="match status" value="1"/>
</dbReference>
<feature type="domain" description="DZF" evidence="2">
    <location>
        <begin position="18"/>
        <end position="474"/>
    </location>
</feature>
<dbReference type="PROSITE" id="PS51703">
    <property type="entry name" value="DZF"/>
    <property type="match status" value="1"/>
</dbReference>
<evidence type="ECO:0000256" key="1">
    <source>
        <dbReference type="SAM" id="MobiDB-lite"/>
    </source>
</evidence>
<feature type="region of interest" description="Disordered" evidence="1">
    <location>
        <begin position="229"/>
        <end position="276"/>
    </location>
</feature>
<dbReference type="InterPro" id="IPR049402">
    <property type="entry name" value="DZF_dom_C"/>
</dbReference>
<dbReference type="Gene3D" id="3.30.460.10">
    <property type="entry name" value="Beta Polymerase, domain 2"/>
    <property type="match status" value="1"/>
</dbReference>
<feature type="compositionally biased region" description="Pro residues" evidence="1">
    <location>
        <begin position="27"/>
        <end position="39"/>
    </location>
</feature>
<reference evidence="3" key="1">
    <citation type="submission" date="2015-07" db="EMBL/GenBank/DDBJ databases">
        <title>MeaNS - Measles Nucleotide Surveillance Program.</title>
        <authorList>
            <person name="Tran T."/>
            <person name="Druce J."/>
        </authorList>
    </citation>
    <scope>NUCLEOTIDE SEQUENCE</scope>
    <source>
        <strain evidence="3">UCB-OBI-ISO-001</strain>
        <tissue evidence="3">Gonad</tissue>
    </source>
</reference>
<feature type="compositionally biased region" description="Basic and acidic residues" evidence="1">
    <location>
        <begin position="464"/>
        <end position="473"/>
    </location>
</feature>
<gene>
    <name evidence="3" type="ORF">OCBIM_22030025mg</name>
</gene>
<evidence type="ECO:0000313" key="3">
    <source>
        <dbReference type="EMBL" id="KOF78953.1"/>
    </source>
</evidence>
<organism evidence="3">
    <name type="scientific">Octopus bimaculoides</name>
    <name type="common">California two-spotted octopus</name>
    <dbReference type="NCBI Taxonomy" id="37653"/>
    <lineage>
        <taxon>Eukaryota</taxon>
        <taxon>Metazoa</taxon>
        <taxon>Spiralia</taxon>
        <taxon>Lophotrochozoa</taxon>
        <taxon>Mollusca</taxon>
        <taxon>Cephalopoda</taxon>
        <taxon>Coleoidea</taxon>
        <taxon>Octopodiformes</taxon>
        <taxon>Octopoda</taxon>
        <taxon>Incirrata</taxon>
        <taxon>Octopodidae</taxon>
        <taxon>Octopus</taxon>
    </lineage>
</organism>
<proteinExistence type="predicted"/>
<dbReference type="GO" id="GO:0003725">
    <property type="term" value="F:double-stranded RNA binding"/>
    <property type="evidence" value="ECO:0007669"/>
    <property type="project" value="TreeGrafter"/>
</dbReference>
<dbReference type="EMBL" id="KQ420886">
    <property type="protein sequence ID" value="KOF78953.1"/>
    <property type="molecule type" value="Genomic_DNA"/>
</dbReference>
<dbReference type="InterPro" id="IPR006561">
    <property type="entry name" value="DZF_dom"/>
</dbReference>
<dbReference type="InterPro" id="IPR049401">
    <property type="entry name" value="DZF_dom_N"/>
</dbReference>
<dbReference type="GO" id="GO:0071011">
    <property type="term" value="C:precatalytic spliceosome"/>
    <property type="evidence" value="ECO:0007669"/>
    <property type="project" value="TreeGrafter"/>
</dbReference>